<evidence type="ECO:0000313" key="1">
    <source>
        <dbReference type="EMBL" id="KRY58059.1"/>
    </source>
</evidence>
<keyword evidence="2" id="KW-1185">Reference proteome</keyword>
<comment type="caution">
    <text evidence="1">The sequence shown here is derived from an EMBL/GenBank/DDBJ whole genome shotgun (WGS) entry which is preliminary data.</text>
</comment>
<name>A0A0V1D9G1_TRIBR</name>
<sequence length="90" mass="10257">MDANVRKTRWLSAFERFHVPCLVELSLGTFHARLRQITSSPTCRYLPQLTNKRFDPTYPPSVHSLVTCSTFLLSSPCALRGIEESTKCIK</sequence>
<reference evidence="1 2" key="1">
    <citation type="submission" date="2015-01" db="EMBL/GenBank/DDBJ databases">
        <title>Evolution of Trichinella species and genotypes.</title>
        <authorList>
            <person name="Korhonen P.K."/>
            <person name="Edoardo P."/>
            <person name="Giuseppe L.R."/>
            <person name="Gasser R.B."/>
        </authorList>
    </citation>
    <scope>NUCLEOTIDE SEQUENCE [LARGE SCALE GENOMIC DNA]</scope>
    <source>
        <strain evidence="1">ISS120</strain>
    </source>
</reference>
<dbReference type="EMBL" id="JYDI01000024">
    <property type="protein sequence ID" value="KRY58059.1"/>
    <property type="molecule type" value="Genomic_DNA"/>
</dbReference>
<accession>A0A0V1D9G1</accession>
<dbReference type="Proteomes" id="UP000054653">
    <property type="component" value="Unassembled WGS sequence"/>
</dbReference>
<dbReference type="AlphaFoldDB" id="A0A0V1D9G1"/>
<proteinExistence type="predicted"/>
<evidence type="ECO:0000313" key="2">
    <source>
        <dbReference type="Proteomes" id="UP000054653"/>
    </source>
</evidence>
<gene>
    <name evidence="1" type="ORF">T03_1483</name>
</gene>
<protein>
    <submittedName>
        <fullName evidence="1">Uncharacterized protein</fullName>
    </submittedName>
</protein>
<organism evidence="1 2">
    <name type="scientific">Trichinella britovi</name>
    <name type="common">Parasitic roundworm</name>
    <dbReference type="NCBI Taxonomy" id="45882"/>
    <lineage>
        <taxon>Eukaryota</taxon>
        <taxon>Metazoa</taxon>
        <taxon>Ecdysozoa</taxon>
        <taxon>Nematoda</taxon>
        <taxon>Enoplea</taxon>
        <taxon>Dorylaimia</taxon>
        <taxon>Trichinellida</taxon>
        <taxon>Trichinellidae</taxon>
        <taxon>Trichinella</taxon>
    </lineage>
</organism>